<sequence length="348" mass="39232">MARHLKVADFQAEIDGRETDLFFLENRNGVRAAITNYGARVVALWLPDADGVIENIVAGYESIDAYLNHDEAYLGAMVGRYANRIAKASFILNGEKYRLTANEGRHHLHGGKKGFHNSVWSAAQTRANTLNLKLELPDGNEGFPSNMKVDLQYTFTGEDELVIELKATTDKPTVLNITHHSYFNLGGESNGSTARNHRLKINADHYLPVSEEKIPLGPLQHVKDTPFDFRTDTEITEHIKPGNVQLEIAEGFDHNFVLNKIQGNELSFAARVQDPISGQVMELHTTEPGLQFFECEFPPEMELNLKTAFCLEPQHFPDSPNRSHFSSTILRPGEQFHSKSIYRFKNKN</sequence>
<evidence type="ECO:0000256" key="5">
    <source>
        <dbReference type="PIRNR" id="PIRNR005096"/>
    </source>
</evidence>
<dbReference type="InterPro" id="IPR014718">
    <property type="entry name" value="GH-type_carb-bd"/>
</dbReference>
<organism evidence="9 10">
    <name type="scientific">Halalkalibaculum roseum</name>
    <dbReference type="NCBI Taxonomy" id="2709311"/>
    <lineage>
        <taxon>Bacteria</taxon>
        <taxon>Pseudomonadati</taxon>
        <taxon>Balneolota</taxon>
        <taxon>Balneolia</taxon>
        <taxon>Balneolales</taxon>
        <taxon>Balneolaceae</taxon>
        <taxon>Halalkalibaculum</taxon>
    </lineage>
</organism>
<comment type="catalytic activity">
    <reaction evidence="5">
        <text>alpha-D-glucose = beta-D-glucose</text>
        <dbReference type="Rhea" id="RHEA:10264"/>
        <dbReference type="ChEBI" id="CHEBI:15903"/>
        <dbReference type="ChEBI" id="CHEBI:17925"/>
        <dbReference type="EC" id="5.1.3.3"/>
    </reaction>
</comment>
<evidence type="ECO:0000313" key="10">
    <source>
        <dbReference type="Proteomes" id="UP000473278"/>
    </source>
</evidence>
<dbReference type="UniPathway" id="UPA00242"/>
<dbReference type="SUPFAM" id="SSF74650">
    <property type="entry name" value="Galactose mutarotase-like"/>
    <property type="match status" value="1"/>
</dbReference>
<dbReference type="RefSeq" id="WP_165141123.1">
    <property type="nucleotide sequence ID" value="NZ_JAALLT010000002.1"/>
</dbReference>
<keyword evidence="10" id="KW-1185">Reference proteome</keyword>
<dbReference type="GO" id="GO:0006006">
    <property type="term" value="P:glucose metabolic process"/>
    <property type="evidence" value="ECO:0007669"/>
    <property type="project" value="TreeGrafter"/>
</dbReference>
<evidence type="ECO:0000313" key="9">
    <source>
        <dbReference type="EMBL" id="NGP76624.1"/>
    </source>
</evidence>
<proteinExistence type="inferred from homology"/>
<evidence type="ECO:0000256" key="7">
    <source>
        <dbReference type="PIRSR" id="PIRSR005096-2"/>
    </source>
</evidence>
<dbReference type="Pfam" id="PF01263">
    <property type="entry name" value="Aldose_epim"/>
    <property type="match status" value="1"/>
</dbReference>
<comment type="similarity">
    <text evidence="2 5">Belongs to the aldose epimerase family.</text>
</comment>
<dbReference type="Gene3D" id="2.70.98.10">
    <property type="match status" value="1"/>
</dbReference>
<comment type="caution">
    <text evidence="9">The sequence shown here is derived from an EMBL/GenBank/DDBJ whole genome shotgun (WGS) entry which is preliminary data.</text>
</comment>
<evidence type="ECO:0000256" key="6">
    <source>
        <dbReference type="PIRSR" id="PIRSR005096-1"/>
    </source>
</evidence>
<evidence type="ECO:0000256" key="4">
    <source>
        <dbReference type="ARBA" id="ARBA00023277"/>
    </source>
</evidence>
<dbReference type="InterPro" id="IPR011013">
    <property type="entry name" value="Gal_mutarotase_sf_dom"/>
</dbReference>
<feature type="active site" description="Proton acceptor" evidence="6">
    <location>
        <position position="312"/>
    </location>
</feature>
<dbReference type="GO" id="GO:0004034">
    <property type="term" value="F:aldose 1-epimerase activity"/>
    <property type="evidence" value="ECO:0007669"/>
    <property type="project" value="UniProtKB-EC"/>
</dbReference>
<evidence type="ECO:0000256" key="2">
    <source>
        <dbReference type="ARBA" id="ARBA00006206"/>
    </source>
</evidence>
<protein>
    <recommendedName>
        <fullName evidence="5">Aldose 1-epimerase</fullName>
        <ecNumber evidence="5">5.1.3.3</ecNumber>
    </recommendedName>
</protein>
<dbReference type="CDD" id="cd09019">
    <property type="entry name" value="galactose_mutarotase_like"/>
    <property type="match status" value="1"/>
</dbReference>
<dbReference type="PANTHER" id="PTHR10091:SF0">
    <property type="entry name" value="GALACTOSE MUTAROTASE"/>
    <property type="match status" value="1"/>
</dbReference>
<keyword evidence="3 5" id="KW-0413">Isomerase</keyword>
<dbReference type="PIRSF" id="PIRSF005096">
    <property type="entry name" value="GALM"/>
    <property type="match status" value="1"/>
</dbReference>
<dbReference type="InterPro" id="IPR015443">
    <property type="entry name" value="Aldose_1-epimerase"/>
</dbReference>
<dbReference type="AlphaFoldDB" id="A0A6M1SZK3"/>
<dbReference type="NCBIfam" id="NF008277">
    <property type="entry name" value="PRK11055.1"/>
    <property type="match status" value="1"/>
</dbReference>
<reference evidence="9 10" key="1">
    <citation type="submission" date="2020-02" db="EMBL/GenBank/DDBJ databases">
        <title>Balneolaceae bacterium YR4-1, complete genome.</title>
        <authorList>
            <person name="Li Y."/>
            <person name="Wu S."/>
        </authorList>
    </citation>
    <scope>NUCLEOTIDE SEQUENCE [LARGE SCALE GENOMIC DNA]</scope>
    <source>
        <strain evidence="9 10">YR4-1</strain>
    </source>
</reference>
<dbReference type="EMBL" id="JAALLT010000002">
    <property type="protein sequence ID" value="NGP76624.1"/>
    <property type="molecule type" value="Genomic_DNA"/>
</dbReference>
<feature type="active site" description="Proton donor" evidence="6">
    <location>
        <position position="180"/>
    </location>
</feature>
<dbReference type="EC" id="5.1.3.3" evidence="5"/>
<evidence type="ECO:0000256" key="3">
    <source>
        <dbReference type="ARBA" id="ARBA00023235"/>
    </source>
</evidence>
<feature type="binding site" evidence="8">
    <location>
        <begin position="180"/>
        <end position="182"/>
    </location>
    <ligand>
        <name>beta-D-galactose</name>
        <dbReference type="ChEBI" id="CHEBI:27667"/>
    </ligand>
</feature>
<gene>
    <name evidence="9" type="ORF">G3570_08265</name>
</gene>
<dbReference type="GO" id="GO:0033499">
    <property type="term" value="P:galactose catabolic process via UDP-galactose, Leloir pathway"/>
    <property type="evidence" value="ECO:0007669"/>
    <property type="project" value="TreeGrafter"/>
</dbReference>
<accession>A0A6M1SZK3</accession>
<evidence type="ECO:0000256" key="1">
    <source>
        <dbReference type="ARBA" id="ARBA00005028"/>
    </source>
</evidence>
<keyword evidence="4 5" id="KW-0119">Carbohydrate metabolism</keyword>
<dbReference type="PANTHER" id="PTHR10091">
    <property type="entry name" value="ALDOSE-1-EPIMERASE"/>
    <property type="match status" value="1"/>
</dbReference>
<dbReference type="InterPro" id="IPR008183">
    <property type="entry name" value="Aldose_1/G6P_1-epimerase"/>
</dbReference>
<comment type="pathway">
    <text evidence="1 5">Carbohydrate metabolism; hexose metabolism.</text>
</comment>
<dbReference type="GO" id="GO:0030246">
    <property type="term" value="F:carbohydrate binding"/>
    <property type="evidence" value="ECO:0007669"/>
    <property type="project" value="InterPro"/>
</dbReference>
<name>A0A6M1SZK3_9BACT</name>
<dbReference type="InterPro" id="IPR047215">
    <property type="entry name" value="Galactose_mutarotase-like"/>
</dbReference>
<dbReference type="Proteomes" id="UP000473278">
    <property type="component" value="Unassembled WGS sequence"/>
</dbReference>
<evidence type="ECO:0000256" key="8">
    <source>
        <dbReference type="PIRSR" id="PIRSR005096-3"/>
    </source>
</evidence>
<feature type="binding site" evidence="8">
    <location>
        <begin position="83"/>
        <end position="84"/>
    </location>
    <ligand>
        <name>beta-D-galactose</name>
        <dbReference type="ChEBI" id="CHEBI:27667"/>
    </ligand>
</feature>
<feature type="binding site" evidence="7">
    <location>
        <position position="253"/>
    </location>
    <ligand>
        <name>beta-D-galactose</name>
        <dbReference type="ChEBI" id="CHEBI:27667"/>
    </ligand>
</feature>